<evidence type="ECO:0000256" key="1">
    <source>
        <dbReference type="SAM" id="MobiDB-lite"/>
    </source>
</evidence>
<protein>
    <submittedName>
        <fullName evidence="2">Uncharacterized protein</fullName>
    </submittedName>
</protein>
<name>A0AA49AH31_9CAUD</name>
<accession>A0AA49AH31</accession>
<evidence type="ECO:0000313" key="2">
    <source>
        <dbReference type="EMBL" id="QWM90712.2"/>
    </source>
</evidence>
<organism evidence="2 3">
    <name type="scientific">uncultured phage cr12_1</name>
    <dbReference type="NCBI Taxonomy" id="2986409"/>
    <lineage>
        <taxon>Viruses</taxon>
        <taxon>Duplodnaviria</taxon>
        <taxon>Heunggongvirae</taxon>
        <taxon>Uroviricota</taxon>
        <taxon>Caudoviricetes</taxon>
        <taxon>Crassvirales</taxon>
        <taxon>Suoliviridae</taxon>
        <taxon>Bearivirinae</taxon>
        <taxon>Afonbuvirus</taxon>
        <taxon>Afonbuvirus intestinihominis</taxon>
    </lineage>
</organism>
<reference evidence="2 3" key="1">
    <citation type="submission" date="2021-04" db="EMBL/GenBank/DDBJ databases">
        <authorList>
            <person name="Shkoporov A.N."/>
            <person name="Stockdale S.R."/>
            <person name="Guerin E."/>
            <person name="Ross R.P."/>
            <person name="Hill C."/>
        </authorList>
    </citation>
    <scope>NUCLEOTIDE SEQUENCE [LARGE SCALE GENOMIC DNA]</scope>
    <source>
        <strain evidence="3">cr12_1</strain>
    </source>
</reference>
<proteinExistence type="predicted"/>
<evidence type="ECO:0000313" key="3">
    <source>
        <dbReference type="Proteomes" id="UP000827462"/>
    </source>
</evidence>
<keyword evidence="3" id="KW-1185">Reference proteome</keyword>
<gene>
    <name evidence="2" type="primary">gp_72741</name>
</gene>
<sequence>MEREAFRQRMQQYKQARENNPQLKYWDWKKYADGGIVDEDPPQNTSERPITNFDPKGDPYNPIYGYNPGAGYVSNSDPLGSLYVEGALLNPVFKLAGNAVSNVARGLTKYSSKYVPEVRRTVQDKINSLFRREAEDKARTYKLYDDAIESRNRIIEDLYSNPAYMERARQIQNTYGDNYAKVYEDIINQYNTNYWNLPNPVIKQLDAKAKMQAKDAAVNRYITRRQPAGYDDFEYQINRNLTEIDYPTTRHELGHYVDFNLAKSSNPDYSNSMFAELKRDLSKQKNPLFPDKTDYYSKGTEQKSYMNTLREYMFKNGMINSIGDKVTSRQIKKAIRSLPKDMRSIEAAYLQFATPGQYTKWFNKILLLGTYPIVNKQFQNYEEDKDKAREQR</sequence>
<feature type="region of interest" description="Disordered" evidence="1">
    <location>
        <begin position="37"/>
        <end position="59"/>
    </location>
</feature>
<dbReference type="EMBL" id="MZ130492">
    <property type="protein sequence ID" value="QWM90712.2"/>
    <property type="molecule type" value="Genomic_DNA"/>
</dbReference>
<dbReference type="Proteomes" id="UP000827462">
    <property type="component" value="Segment"/>
</dbReference>